<dbReference type="InterPro" id="IPR011006">
    <property type="entry name" value="CheY-like_superfamily"/>
</dbReference>
<comment type="caution">
    <text evidence="4">The sequence shown here is derived from an EMBL/GenBank/DDBJ whole genome shotgun (WGS) entry which is preliminary data.</text>
</comment>
<dbReference type="PANTHER" id="PTHR33525">
    <property type="match status" value="1"/>
</dbReference>
<evidence type="ECO:0000313" key="5">
    <source>
        <dbReference type="Proteomes" id="UP001355056"/>
    </source>
</evidence>
<dbReference type="PIRSF" id="PIRSF036883">
    <property type="entry name" value="RR_HD-GYP_mod"/>
    <property type="match status" value="1"/>
</dbReference>
<dbReference type="SUPFAM" id="SSF109604">
    <property type="entry name" value="HD-domain/PDEase-like"/>
    <property type="match status" value="1"/>
</dbReference>
<evidence type="ECO:0000259" key="2">
    <source>
        <dbReference type="PROSITE" id="PS50110"/>
    </source>
</evidence>
<evidence type="ECO:0000259" key="3">
    <source>
        <dbReference type="PROSITE" id="PS51833"/>
    </source>
</evidence>
<gene>
    <name evidence="4" type="ORF">SNE34_13675</name>
</gene>
<comment type="caution">
    <text evidence="1">Lacks conserved residue(s) required for the propagation of feature annotation.</text>
</comment>
<sequence length="369" mass="39442">MHIVIVGDEGGRAAGLELELNQALADFGLAWDVRWTASADAALADDAAVDVLVCELDAGAQRATAVLSQLRRQRPEVVRILLLENDQDAEALQVLDCAHRLLRKPLDAGELIEAVESVIELRELLDNAELNQAIGRIGSLPPPPKLYIDLTQLMRDPDTNTAEVGNLLSQDPVLAAKVLRLCNSAYFSAGRVVTDIRAAVTRLGLQNIQRLVLATEAFAGTDEIDGVDREAMQARALRTSRLAGQLLGGPSAELAATAGLLAEVGKLLPGVRFATDDGTELNPDGPHYAEAGAYLLGLWGLPMPIVEAVANHQQPARMRMSGFWVAGAVHVASALVADTPVDEAYLRAVGQIDKLPKWRSMGEQLVEAA</sequence>
<protein>
    <submittedName>
        <fullName evidence="4">HDOD domain-containing protein</fullName>
    </submittedName>
</protein>
<feature type="domain" description="HDOD" evidence="3">
    <location>
        <begin position="140"/>
        <end position="315"/>
    </location>
</feature>
<proteinExistence type="predicted"/>
<dbReference type="InterPro" id="IPR013976">
    <property type="entry name" value="HDOD"/>
</dbReference>
<dbReference type="RefSeq" id="WP_332618160.1">
    <property type="nucleotide sequence ID" value="NZ_JAXGFP010000007.1"/>
</dbReference>
<dbReference type="InterPro" id="IPR052340">
    <property type="entry name" value="RNase_Y/CdgJ"/>
</dbReference>
<dbReference type="PANTHER" id="PTHR33525:SF6">
    <property type="entry name" value="HDOD DOMAIN-CONTAINING PROTEIN"/>
    <property type="match status" value="1"/>
</dbReference>
<dbReference type="Proteomes" id="UP001355056">
    <property type="component" value="Unassembled WGS sequence"/>
</dbReference>
<dbReference type="PROSITE" id="PS51833">
    <property type="entry name" value="HDOD"/>
    <property type="match status" value="1"/>
</dbReference>
<evidence type="ECO:0000313" key="4">
    <source>
        <dbReference type="EMBL" id="MEG3185058.1"/>
    </source>
</evidence>
<organism evidence="4 5">
    <name type="scientific">Novilysobacter erysipheiresistens</name>
    <dbReference type="NCBI Taxonomy" id="1749332"/>
    <lineage>
        <taxon>Bacteria</taxon>
        <taxon>Pseudomonadati</taxon>
        <taxon>Pseudomonadota</taxon>
        <taxon>Gammaproteobacteria</taxon>
        <taxon>Lysobacterales</taxon>
        <taxon>Lysobacteraceae</taxon>
        <taxon>Novilysobacter</taxon>
    </lineage>
</organism>
<accession>A0ABU7Z1L7</accession>
<feature type="domain" description="Response regulatory" evidence="2">
    <location>
        <begin position="2"/>
        <end position="119"/>
    </location>
</feature>
<name>A0ABU7Z1L7_9GAMM</name>
<reference evidence="4 5" key="1">
    <citation type="journal article" date="2016" name="Int. J. Syst. Evol. Microbiol.">
        <title>Lysobacter erysipheiresistens sp. nov., an antagonist of powdery mildew, isolated from tobacco-cultivated soil.</title>
        <authorList>
            <person name="Xie B."/>
            <person name="Li T."/>
            <person name="Lin X."/>
            <person name="Wang C.J."/>
            <person name="Chen Y.J."/>
            <person name="Liu W.J."/>
            <person name="Zhao Z.W."/>
        </authorList>
    </citation>
    <scope>NUCLEOTIDE SEQUENCE [LARGE SCALE GENOMIC DNA]</scope>
    <source>
        <strain evidence="4 5">RS-LYSO-3</strain>
    </source>
</reference>
<dbReference type="PROSITE" id="PS50110">
    <property type="entry name" value="RESPONSE_REGULATORY"/>
    <property type="match status" value="1"/>
</dbReference>
<dbReference type="SUPFAM" id="SSF52172">
    <property type="entry name" value="CheY-like"/>
    <property type="match status" value="1"/>
</dbReference>
<dbReference type="InterPro" id="IPR014626">
    <property type="entry name" value="Sig_transdc_resp-reg_put"/>
</dbReference>
<dbReference type="EMBL" id="JAXGFP010000007">
    <property type="protein sequence ID" value="MEG3185058.1"/>
    <property type="molecule type" value="Genomic_DNA"/>
</dbReference>
<keyword evidence="5" id="KW-1185">Reference proteome</keyword>
<dbReference type="Gene3D" id="3.40.50.2300">
    <property type="match status" value="1"/>
</dbReference>
<dbReference type="InterPro" id="IPR001789">
    <property type="entry name" value="Sig_transdc_resp-reg_receiver"/>
</dbReference>
<evidence type="ECO:0000256" key="1">
    <source>
        <dbReference type="PROSITE-ProRule" id="PRU00169"/>
    </source>
</evidence>
<dbReference type="Gene3D" id="1.10.3210.10">
    <property type="entry name" value="Hypothetical protein af1432"/>
    <property type="match status" value="1"/>
</dbReference>
<dbReference type="Pfam" id="PF08668">
    <property type="entry name" value="HDOD"/>
    <property type="match status" value="1"/>
</dbReference>